<evidence type="ECO:0000256" key="4">
    <source>
        <dbReference type="ARBA" id="ARBA00023295"/>
    </source>
</evidence>
<evidence type="ECO:0000256" key="1">
    <source>
        <dbReference type="ARBA" id="ARBA00004834"/>
    </source>
</evidence>
<protein>
    <submittedName>
        <fullName evidence="7">Family 43 glycosylhydrolase</fullName>
    </submittedName>
</protein>
<dbReference type="PROSITE" id="PS51257">
    <property type="entry name" value="PROKAR_LIPOPROTEIN"/>
    <property type="match status" value="1"/>
</dbReference>
<dbReference type="SUPFAM" id="SSF75005">
    <property type="entry name" value="Arabinanase/levansucrase/invertase"/>
    <property type="match status" value="1"/>
</dbReference>
<name>A0ABS5JXY1_9BACT</name>
<proteinExistence type="inferred from homology"/>
<dbReference type="Gene3D" id="2.115.10.20">
    <property type="entry name" value="Glycosyl hydrolase domain, family 43"/>
    <property type="match status" value="1"/>
</dbReference>
<evidence type="ECO:0000256" key="3">
    <source>
        <dbReference type="ARBA" id="ARBA00022801"/>
    </source>
</evidence>
<dbReference type="CDD" id="cd08998">
    <property type="entry name" value="GH43_Arb43a-like"/>
    <property type="match status" value="1"/>
</dbReference>
<dbReference type="InterPro" id="IPR006710">
    <property type="entry name" value="Glyco_hydro_43"/>
</dbReference>
<evidence type="ECO:0000256" key="2">
    <source>
        <dbReference type="ARBA" id="ARBA00009865"/>
    </source>
</evidence>
<dbReference type="Gene3D" id="2.40.128.10">
    <property type="match status" value="1"/>
</dbReference>
<reference evidence="7 8" key="1">
    <citation type="journal article" date="2015" name="Int. J. Syst. Evol. Microbiol.">
        <title>Carboxylicivirga linearis sp. nov., isolated from a sea cucumber culture pond.</title>
        <authorList>
            <person name="Wang F.Q."/>
            <person name="Zhou Y.X."/>
            <person name="Lin X.Z."/>
            <person name="Chen G.J."/>
            <person name="Du Z.J."/>
        </authorList>
    </citation>
    <scope>NUCLEOTIDE SEQUENCE [LARGE SCALE GENOMIC DNA]</scope>
    <source>
        <strain evidence="7 8">FB218</strain>
    </source>
</reference>
<dbReference type="RefSeq" id="WP_212217034.1">
    <property type="nucleotide sequence ID" value="NZ_JAGUCO010000015.1"/>
</dbReference>
<accession>A0ABS5JXY1</accession>
<comment type="pathway">
    <text evidence="1">Glycan metabolism; L-arabinan degradation.</text>
</comment>
<dbReference type="Proteomes" id="UP000708576">
    <property type="component" value="Unassembled WGS sequence"/>
</dbReference>
<dbReference type="EMBL" id="JAGUCO010000015">
    <property type="protein sequence ID" value="MBS2099790.1"/>
    <property type="molecule type" value="Genomic_DNA"/>
</dbReference>
<feature type="domain" description="Extracellular endo-alpha-(1-&gt;5)-L-arabinanase C-terminal" evidence="6">
    <location>
        <begin position="365"/>
        <end position="485"/>
    </location>
</feature>
<evidence type="ECO:0000259" key="6">
    <source>
        <dbReference type="Pfam" id="PF16369"/>
    </source>
</evidence>
<dbReference type="PANTHER" id="PTHR43301:SF3">
    <property type="entry name" value="ARABINAN ENDO-1,5-ALPHA-L-ARABINOSIDASE A-RELATED"/>
    <property type="match status" value="1"/>
</dbReference>
<comment type="similarity">
    <text evidence="2 5">Belongs to the glycosyl hydrolase 43 family.</text>
</comment>
<keyword evidence="3 5" id="KW-0378">Hydrolase</keyword>
<dbReference type="PANTHER" id="PTHR43301">
    <property type="entry name" value="ARABINAN ENDO-1,5-ALPHA-L-ARABINOSIDASE"/>
    <property type="match status" value="1"/>
</dbReference>
<keyword evidence="4 5" id="KW-0326">Glycosidase</keyword>
<dbReference type="InterPro" id="IPR023296">
    <property type="entry name" value="Glyco_hydro_beta-prop_sf"/>
</dbReference>
<comment type="caution">
    <text evidence="7">The sequence shown here is derived from an EMBL/GenBank/DDBJ whole genome shotgun (WGS) entry which is preliminary data.</text>
</comment>
<dbReference type="InterPro" id="IPR050727">
    <property type="entry name" value="GH43_arabinanases"/>
</dbReference>
<evidence type="ECO:0000313" key="7">
    <source>
        <dbReference type="EMBL" id="MBS2099790.1"/>
    </source>
</evidence>
<evidence type="ECO:0000313" key="8">
    <source>
        <dbReference type="Proteomes" id="UP000708576"/>
    </source>
</evidence>
<dbReference type="InterPro" id="IPR032291">
    <property type="entry name" value="Abn2_C"/>
</dbReference>
<organism evidence="7 8">
    <name type="scientific">Carboxylicivirga linearis</name>
    <dbReference type="NCBI Taxonomy" id="1628157"/>
    <lineage>
        <taxon>Bacteria</taxon>
        <taxon>Pseudomonadati</taxon>
        <taxon>Bacteroidota</taxon>
        <taxon>Bacteroidia</taxon>
        <taxon>Marinilabiliales</taxon>
        <taxon>Marinilabiliaceae</taxon>
        <taxon>Carboxylicivirga</taxon>
    </lineage>
</organism>
<evidence type="ECO:0000256" key="5">
    <source>
        <dbReference type="RuleBase" id="RU361187"/>
    </source>
</evidence>
<dbReference type="Pfam" id="PF16369">
    <property type="entry name" value="GH43_C"/>
    <property type="match status" value="1"/>
</dbReference>
<dbReference type="Pfam" id="PF04616">
    <property type="entry name" value="Glyco_hydro_43"/>
    <property type="match status" value="1"/>
</dbReference>
<gene>
    <name evidence="7" type="ORF">KEM10_15985</name>
</gene>
<sequence length="492" mass="56278">MKYIPYILLCAFGLQACTMEVKKEEKKNPYTDDYTNISSLSHRHEWNAANVHDPSCVKVGDTYYVYATGAYFTPPNINFMDDTIHIGKLPIRSSKDLVNWKFEGWVFDQTPAEALEYVKKVNGGHAADNMWAPFIRQVGDEFRLYYSVSFFGSNASYIGMATAKSPLGPWENKGEVVKTTRESKMNAIDPSVITDHKTGKDWMMYGSFFGGLYCMELDPETGLALTAGDEGHLIARLENGHQRVIEAPEIVYNEEQDMYYLFVSYDSLFSFYNIRVGRSKIPTGPFLDYFGNDMVDTKDNYPILTHSYMFNNHPGWNGNAHNAVLNDDGKYYVMHQGRLAPENLALQMHVREIKWLSNGWPVLSPERYNIIDNHKEIKAEELAGSWEVIVLDDIPDKKLYAEGGWVYKPEAFNLSEEAKWSEDGKIEVKKSGNIVSYELKKETLYLVDENKNKIECAVFRGWDWELENETILFSGILPNGRGIWGKKVTSVK</sequence>
<keyword evidence="8" id="KW-1185">Reference proteome</keyword>